<evidence type="ECO:0000313" key="2">
    <source>
        <dbReference type="Proteomes" id="UP000266177"/>
    </source>
</evidence>
<dbReference type="AlphaFoldDB" id="A0A3A3GNH7"/>
<name>A0A3A3GNH7_PANTH</name>
<proteinExistence type="predicted"/>
<protein>
    <submittedName>
        <fullName evidence="1">Peptidase</fullName>
    </submittedName>
</protein>
<dbReference type="EMBL" id="QYZD01000001">
    <property type="protein sequence ID" value="RJG26645.1"/>
    <property type="molecule type" value="Genomic_DNA"/>
</dbReference>
<dbReference type="OrthoDB" id="2791683at2"/>
<sequence length="421" mass="49212">MIQLSQEQIKINHNRVDYFFRVAPKLQKYFRPSNHLFMKYNYDISGLPASILSIPFVANVMPLAWLTDATLYVDELDRSFYDCLEELKQAYQKMFPHFPLKGQIKVGQVSSYDYQPEHEAAVLFSGGLDALTTYIRHRDKKPFLITEYGWHEGECTDSEVWTADREHAEAFARKEGLSNILVESNYGTFVYPQRIDRDFRRSLGDTWWHGLHHGLAIISAAVPATCLIQVKTIYIASSHTIGNTYSCASDPSTDNMIRYGAGDVFHDGYELSRQDKVKVVVDHYANTNDKTAIRVCYRNTENCCQCEKCVRTIMGIAAEGHDPNDYGFPVPDEISAFLKRFLKREVKFFTNIQIDRLWKPIQERMRENPDNVKDQDLLSWFPDYDFVAQRRKERFRYRVTQFFPIIRRKVRTGLQQIRETR</sequence>
<dbReference type="Proteomes" id="UP000266177">
    <property type="component" value="Unassembled WGS sequence"/>
</dbReference>
<gene>
    <name evidence="1" type="ORF">DQX05_01000</name>
</gene>
<organism evidence="1 2">
    <name type="scientific">Paenibacillus thiaminolyticus</name>
    <name type="common">Bacillus thiaminolyticus</name>
    <dbReference type="NCBI Taxonomy" id="49283"/>
    <lineage>
        <taxon>Bacteria</taxon>
        <taxon>Bacillati</taxon>
        <taxon>Bacillota</taxon>
        <taxon>Bacilli</taxon>
        <taxon>Bacillales</taxon>
        <taxon>Paenibacillaceae</taxon>
        <taxon>Paenibacillus</taxon>
    </lineage>
</organism>
<accession>A0A3A3GNH7</accession>
<dbReference type="RefSeq" id="WP_119790106.1">
    <property type="nucleotide sequence ID" value="NZ_QYZD01000001.1"/>
</dbReference>
<comment type="caution">
    <text evidence="1">The sequence shown here is derived from an EMBL/GenBank/DDBJ whole genome shotgun (WGS) entry which is preliminary data.</text>
</comment>
<evidence type="ECO:0000313" key="1">
    <source>
        <dbReference type="EMBL" id="RJG26645.1"/>
    </source>
</evidence>
<reference evidence="1 2" key="1">
    <citation type="submission" date="2018-09" db="EMBL/GenBank/DDBJ databases">
        <title>Paenibacillus SK2017-BO5.</title>
        <authorList>
            <person name="Piskunova J.V."/>
            <person name="Dubiley S.A."/>
            <person name="Severinov K.V."/>
        </authorList>
    </citation>
    <scope>NUCLEOTIDE SEQUENCE [LARGE SCALE GENOMIC DNA]</scope>
    <source>
        <strain evidence="1 2">BO5</strain>
    </source>
</reference>